<keyword evidence="1" id="KW-0472">Membrane</keyword>
<dbReference type="OrthoDB" id="2109618at2759"/>
<sequence length="316" mass="34832">MLSGPWNSLPVSMTFNAVTLALGTANIIYTTWGYSRSRTRGALCAAVSQYVMLLSYIASTMNDLHHFRTYNHAFRIGTVVSELTLNTGSFLLLQVILWLLPAVQTMMRYNVRWNTAAIIVTYSLYAVSTLGIIIVAAAGDKFGSVGEDAGGILFAVWAAYAPLMGVAIPILAIRLLVALKKELAQSGVMTRMDASTEKQTNIVEYTKKLDTIFRCLFGATCFWIPLTVGAAIATTTPFSIVIDAVLTCSGFSAAFVSYSTLPEILHLPVTRKPHSPPQCRASPQILRGLQEQIKRLFCRGYNDWEINKGRWKEMRA</sequence>
<keyword evidence="1" id="KW-1133">Transmembrane helix</keyword>
<dbReference type="Proteomes" id="UP000053201">
    <property type="component" value="Unassembled WGS sequence"/>
</dbReference>
<feature type="transmembrane region" description="Helical" evidence="1">
    <location>
        <begin position="212"/>
        <end position="232"/>
    </location>
</feature>
<protein>
    <submittedName>
        <fullName evidence="2">Uncharacterized protein</fullName>
    </submittedName>
</protein>
<evidence type="ECO:0000313" key="3">
    <source>
        <dbReference type="Proteomes" id="UP000053201"/>
    </source>
</evidence>
<dbReference type="VEuPathDB" id="FungiDB:SPPG_02574"/>
<evidence type="ECO:0000313" key="2">
    <source>
        <dbReference type="EMBL" id="KND02071.1"/>
    </source>
</evidence>
<dbReference type="InParanoid" id="A0A0L0HKX5"/>
<evidence type="ECO:0000256" key="1">
    <source>
        <dbReference type="SAM" id="Phobius"/>
    </source>
</evidence>
<feature type="transmembrane region" description="Helical" evidence="1">
    <location>
        <begin position="41"/>
        <end position="59"/>
    </location>
</feature>
<name>A0A0L0HKX5_SPIPD</name>
<feature type="transmembrane region" description="Helical" evidence="1">
    <location>
        <begin position="151"/>
        <end position="177"/>
    </location>
</feature>
<dbReference type="AlphaFoldDB" id="A0A0L0HKX5"/>
<organism evidence="2 3">
    <name type="scientific">Spizellomyces punctatus (strain DAOM BR117)</name>
    <dbReference type="NCBI Taxonomy" id="645134"/>
    <lineage>
        <taxon>Eukaryota</taxon>
        <taxon>Fungi</taxon>
        <taxon>Fungi incertae sedis</taxon>
        <taxon>Chytridiomycota</taxon>
        <taxon>Chytridiomycota incertae sedis</taxon>
        <taxon>Chytridiomycetes</taxon>
        <taxon>Spizellomycetales</taxon>
        <taxon>Spizellomycetaceae</taxon>
        <taxon>Spizellomyces</taxon>
    </lineage>
</organism>
<dbReference type="EMBL" id="KQ257453">
    <property type="protein sequence ID" value="KND02071.1"/>
    <property type="molecule type" value="Genomic_DNA"/>
</dbReference>
<accession>A0A0L0HKX5</accession>
<gene>
    <name evidence="2" type="ORF">SPPG_02574</name>
</gene>
<keyword evidence="3" id="KW-1185">Reference proteome</keyword>
<reference evidence="2 3" key="1">
    <citation type="submission" date="2009-08" db="EMBL/GenBank/DDBJ databases">
        <title>The Genome Sequence of Spizellomyces punctatus strain DAOM BR117.</title>
        <authorList>
            <consortium name="The Broad Institute Genome Sequencing Platform"/>
            <person name="Russ C."/>
            <person name="Cuomo C."/>
            <person name="Shea T."/>
            <person name="Young S.K."/>
            <person name="Zeng Q."/>
            <person name="Koehrsen M."/>
            <person name="Haas B."/>
            <person name="Borodovsky M."/>
            <person name="Guigo R."/>
            <person name="Alvarado L."/>
            <person name="Berlin A."/>
            <person name="Bochicchio J."/>
            <person name="Borenstein D."/>
            <person name="Chapman S."/>
            <person name="Chen Z."/>
            <person name="Engels R."/>
            <person name="Freedman E."/>
            <person name="Gellesch M."/>
            <person name="Goldberg J."/>
            <person name="Griggs A."/>
            <person name="Gujja S."/>
            <person name="Heiman D."/>
            <person name="Hepburn T."/>
            <person name="Howarth C."/>
            <person name="Jen D."/>
            <person name="Larson L."/>
            <person name="Lewis B."/>
            <person name="Mehta T."/>
            <person name="Park D."/>
            <person name="Pearson M."/>
            <person name="Roberts A."/>
            <person name="Saif S."/>
            <person name="Shenoy N."/>
            <person name="Sisk P."/>
            <person name="Stolte C."/>
            <person name="Sykes S."/>
            <person name="Thomson T."/>
            <person name="Walk T."/>
            <person name="White J."/>
            <person name="Yandava C."/>
            <person name="Burger G."/>
            <person name="Gray M.W."/>
            <person name="Holland P.W.H."/>
            <person name="King N."/>
            <person name="Lang F.B.F."/>
            <person name="Roger A.J."/>
            <person name="Ruiz-Trillo I."/>
            <person name="Lander E."/>
            <person name="Nusbaum C."/>
        </authorList>
    </citation>
    <scope>NUCLEOTIDE SEQUENCE [LARGE SCALE GENOMIC DNA]</scope>
    <source>
        <strain evidence="2 3">DAOM BR117</strain>
    </source>
</reference>
<dbReference type="GeneID" id="27686149"/>
<proteinExistence type="predicted"/>
<feature type="transmembrane region" description="Helical" evidence="1">
    <location>
        <begin position="115"/>
        <end position="139"/>
    </location>
</feature>
<feature type="transmembrane region" description="Helical" evidence="1">
    <location>
        <begin position="238"/>
        <end position="261"/>
    </location>
</feature>
<keyword evidence="1" id="KW-0812">Transmembrane</keyword>
<feature type="transmembrane region" description="Helical" evidence="1">
    <location>
        <begin position="79"/>
        <end position="103"/>
    </location>
</feature>
<dbReference type="RefSeq" id="XP_016610110.1">
    <property type="nucleotide sequence ID" value="XM_016750855.1"/>
</dbReference>
<feature type="transmembrane region" description="Helical" evidence="1">
    <location>
        <begin position="6"/>
        <end position="29"/>
    </location>
</feature>